<organism evidence="15">
    <name type="scientific">Brachypodium distachyon</name>
    <name type="common">Purple false brome</name>
    <name type="synonym">Trachynia distachya</name>
    <dbReference type="NCBI Taxonomy" id="15368"/>
    <lineage>
        <taxon>Eukaryota</taxon>
        <taxon>Viridiplantae</taxon>
        <taxon>Streptophyta</taxon>
        <taxon>Embryophyta</taxon>
        <taxon>Tracheophyta</taxon>
        <taxon>Spermatophyta</taxon>
        <taxon>Magnoliopsida</taxon>
        <taxon>Liliopsida</taxon>
        <taxon>Poales</taxon>
        <taxon>Poaceae</taxon>
        <taxon>BOP clade</taxon>
        <taxon>Pooideae</taxon>
        <taxon>Stipodae</taxon>
        <taxon>Brachypodieae</taxon>
        <taxon>Brachypodium</taxon>
    </lineage>
</organism>
<protein>
    <recommendedName>
        <fullName evidence="11">Protein artemis</fullName>
    </recommendedName>
    <alternativeName>
        <fullName evidence="12">DNA cross-link repair 1C protein</fullName>
    </alternativeName>
</protein>
<evidence type="ECO:0000256" key="6">
    <source>
        <dbReference type="ARBA" id="ARBA00022801"/>
    </source>
</evidence>
<dbReference type="InterPro" id="IPR001279">
    <property type="entry name" value="Metallo-B-lactamas"/>
</dbReference>
<dbReference type="GO" id="GO:0003684">
    <property type="term" value="F:damaged DNA binding"/>
    <property type="evidence" value="ECO:0000318"/>
    <property type="project" value="GO_Central"/>
</dbReference>
<evidence type="ECO:0000256" key="2">
    <source>
        <dbReference type="ARBA" id="ARBA00010304"/>
    </source>
</evidence>
<keyword evidence="17" id="KW-1185">Reference proteome</keyword>
<dbReference type="PANTHER" id="PTHR23240">
    <property type="entry name" value="DNA CROSS-LINK REPAIR PROTEIN PSO2/SNM1-RELATED"/>
    <property type="match status" value="1"/>
</dbReference>
<evidence type="ECO:0000256" key="13">
    <source>
        <dbReference type="SAM" id="MobiDB-lite"/>
    </source>
</evidence>
<evidence type="ECO:0000256" key="12">
    <source>
        <dbReference type="ARBA" id="ARBA00042677"/>
    </source>
</evidence>
<dbReference type="Proteomes" id="UP000008810">
    <property type="component" value="Chromosome 2"/>
</dbReference>
<evidence type="ECO:0000256" key="8">
    <source>
        <dbReference type="ARBA" id="ARBA00023172"/>
    </source>
</evidence>
<evidence type="ECO:0000256" key="11">
    <source>
        <dbReference type="ARBA" id="ARBA00039759"/>
    </source>
</evidence>
<feature type="region of interest" description="Disordered" evidence="13">
    <location>
        <begin position="444"/>
        <end position="470"/>
    </location>
</feature>
<keyword evidence="3" id="KW-0540">Nuclease</keyword>
<dbReference type="Gene3D" id="3.40.50.12650">
    <property type="match status" value="1"/>
</dbReference>
<dbReference type="EnsemblPlants" id="PNT72992">
    <property type="protein sequence ID" value="PNT72992"/>
    <property type="gene ID" value="BRADI_2g51880v3"/>
</dbReference>
<dbReference type="ExpressionAtlas" id="A0A2K2DFE0">
    <property type="expression patterns" value="baseline"/>
</dbReference>
<dbReference type="GO" id="GO:0005634">
    <property type="term" value="C:nucleus"/>
    <property type="evidence" value="ECO:0000318"/>
    <property type="project" value="GO_Central"/>
</dbReference>
<keyword evidence="9" id="KW-0234">DNA repair</keyword>
<evidence type="ECO:0000313" key="15">
    <source>
        <dbReference type="EMBL" id="PNT72993.1"/>
    </source>
</evidence>
<feature type="domain" description="Metallo-beta-lactamase" evidence="14">
    <location>
        <begin position="58"/>
        <end position="227"/>
    </location>
</feature>
<evidence type="ECO:0000256" key="1">
    <source>
        <dbReference type="ARBA" id="ARBA00004123"/>
    </source>
</evidence>
<dbReference type="AlphaFoldDB" id="A0A2K2DFE0"/>
<keyword evidence="7" id="KW-0269">Exonuclease</keyword>
<dbReference type="InterPro" id="IPR036866">
    <property type="entry name" value="RibonucZ/Hydroxyglut_hydro"/>
</dbReference>
<dbReference type="GeneID" id="100823857"/>
<evidence type="ECO:0000259" key="14">
    <source>
        <dbReference type="SMART" id="SM00849"/>
    </source>
</evidence>
<dbReference type="GO" id="GO:0006310">
    <property type="term" value="P:DNA recombination"/>
    <property type="evidence" value="ECO:0007669"/>
    <property type="project" value="UniProtKB-KW"/>
</dbReference>
<keyword evidence="8" id="KW-0233">DNA recombination</keyword>
<comment type="subcellular location">
    <subcellularLocation>
        <location evidence="1">Nucleus</location>
    </subcellularLocation>
</comment>
<evidence type="ECO:0000256" key="4">
    <source>
        <dbReference type="ARBA" id="ARBA00022759"/>
    </source>
</evidence>
<dbReference type="STRING" id="15368.A0A2K2DFE0"/>
<dbReference type="Gramene" id="PNT72993">
    <property type="protein sequence ID" value="PNT72993"/>
    <property type="gene ID" value="BRADI_2g51880v3"/>
</dbReference>
<dbReference type="InterPro" id="IPR011084">
    <property type="entry name" value="DRMBL"/>
</dbReference>
<evidence type="ECO:0000313" key="16">
    <source>
        <dbReference type="EnsemblPlants" id="PNT72992"/>
    </source>
</evidence>
<dbReference type="EnsemblPlants" id="PNT72993">
    <property type="protein sequence ID" value="PNT72993"/>
    <property type="gene ID" value="BRADI_2g51880v3"/>
</dbReference>
<accession>A0A2K2DFE0</accession>
<reference evidence="15 16" key="1">
    <citation type="journal article" date="2010" name="Nature">
        <title>Genome sequencing and analysis of the model grass Brachypodium distachyon.</title>
        <authorList>
            <consortium name="International Brachypodium Initiative"/>
        </authorList>
    </citation>
    <scope>NUCLEOTIDE SEQUENCE [LARGE SCALE GENOMIC DNA]</scope>
    <source>
        <strain evidence="15">Bd21</strain>
        <strain evidence="16">cv. Bd21</strain>
    </source>
</reference>
<dbReference type="SUPFAM" id="SSF56281">
    <property type="entry name" value="Metallo-hydrolase/oxidoreductase"/>
    <property type="match status" value="1"/>
</dbReference>
<dbReference type="Pfam" id="PF07522">
    <property type="entry name" value="DRMBL"/>
    <property type="match status" value="1"/>
</dbReference>
<evidence type="ECO:0000256" key="7">
    <source>
        <dbReference type="ARBA" id="ARBA00022839"/>
    </source>
</evidence>
<dbReference type="PANTHER" id="PTHR23240:SF8">
    <property type="entry name" value="PROTEIN ARTEMIS"/>
    <property type="match status" value="1"/>
</dbReference>
<evidence type="ECO:0000256" key="9">
    <source>
        <dbReference type="ARBA" id="ARBA00023204"/>
    </source>
</evidence>
<gene>
    <name evidence="16" type="primary">LOC100823857</name>
    <name evidence="15" type="ORF">BRADI_2g51880v3</name>
</gene>
<dbReference type="OrthoDB" id="262529at2759"/>
<dbReference type="GO" id="GO:0006303">
    <property type="term" value="P:double-strand break repair via nonhomologous end joining"/>
    <property type="evidence" value="ECO:0000318"/>
    <property type="project" value="GO_Central"/>
</dbReference>
<dbReference type="GO" id="GO:0004519">
    <property type="term" value="F:endonuclease activity"/>
    <property type="evidence" value="ECO:0007669"/>
    <property type="project" value="UniProtKB-KW"/>
</dbReference>
<name>A0A2K2DFE0_BRADI</name>
<evidence type="ECO:0000313" key="17">
    <source>
        <dbReference type="Proteomes" id="UP000008810"/>
    </source>
</evidence>
<dbReference type="GO" id="GO:0036297">
    <property type="term" value="P:interstrand cross-link repair"/>
    <property type="evidence" value="ECO:0000318"/>
    <property type="project" value="GO_Central"/>
</dbReference>
<dbReference type="Gene3D" id="3.60.15.10">
    <property type="entry name" value="Ribonuclease Z/Hydroxyacylglutathione hydrolase-like"/>
    <property type="match status" value="1"/>
</dbReference>
<dbReference type="RefSeq" id="XP_003564361.2">
    <property type="nucleotide sequence ID" value="XM_003564313.4"/>
</dbReference>
<keyword evidence="10" id="KW-0539">Nucleus</keyword>
<reference evidence="16" key="3">
    <citation type="submission" date="2018-08" db="UniProtKB">
        <authorList>
            <consortium name="EnsemblPlants"/>
        </authorList>
    </citation>
    <scope>IDENTIFICATION</scope>
    <source>
        <strain evidence="16">cv. Bd21</strain>
    </source>
</reference>
<dbReference type="SMART" id="SM00849">
    <property type="entry name" value="Lactamase_B"/>
    <property type="match status" value="1"/>
</dbReference>
<evidence type="ECO:0000256" key="5">
    <source>
        <dbReference type="ARBA" id="ARBA00022763"/>
    </source>
</evidence>
<reference evidence="15" key="2">
    <citation type="submission" date="2017-06" db="EMBL/GenBank/DDBJ databases">
        <title>WGS assembly of Brachypodium distachyon.</title>
        <authorList>
            <consortium name="The International Brachypodium Initiative"/>
            <person name="Lucas S."/>
            <person name="Harmon-Smith M."/>
            <person name="Lail K."/>
            <person name="Tice H."/>
            <person name="Grimwood J."/>
            <person name="Bruce D."/>
            <person name="Barry K."/>
            <person name="Shu S."/>
            <person name="Lindquist E."/>
            <person name="Wang M."/>
            <person name="Pitluck S."/>
            <person name="Vogel J.P."/>
            <person name="Garvin D.F."/>
            <person name="Mockler T.C."/>
            <person name="Schmutz J."/>
            <person name="Rokhsar D."/>
            <person name="Bevan M.W."/>
        </authorList>
    </citation>
    <scope>NUCLEOTIDE SEQUENCE</scope>
    <source>
        <strain evidence="15">Bd21</strain>
    </source>
</reference>
<dbReference type="FunFam" id="3.60.15.10:FF:000061">
    <property type="entry name" value="Interstrand crosslink repair protein"/>
    <property type="match status" value="1"/>
</dbReference>
<dbReference type="EMBL" id="CM000881">
    <property type="protein sequence ID" value="PNT72993.1"/>
    <property type="molecule type" value="Genomic_DNA"/>
</dbReference>
<dbReference type="GO" id="GO:0035312">
    <property type="term" value="F:5'-3' DNA exonuclease activity"/>
    <property type="evidence" value="ECO:0000318"/>
    <property type="project" value="GO_Central"/>
</dbReference>
<dbReference type="Gramene" id="PNT72992">
    <property type="protein sequence ID" value="PNT72992"/>
    <property type="gene ID" value="BRADI_2g51880v3"/>
</dbReference>
<proteinExistence type="inferred from homology"/>
<dbReference type="EMBL" id="CM000881">
    <property type="protein sequence ID" value="PNT72992.1"/>
    <property type="molecule type" value="Genomic_DNA"/>
</dbReference>
<evidence type="ECO:0000256" key="10">
    <source>
        <dbReference type="ARBA" id="ARBA00023242"/>
    </source>
</evidence>
<keyword evidence="6" id="KW-0378">Hydrolase</keyword>
<sequence>MCLREYYNFSHDNIPLRNGRSIYTRLAFSFLARVSSFSLLHPFRKVTNHPKTQQPRGGGGALATGDWRAMDEGVVSVDKFSGGSQAYFLTHLHQDHTRGLDAVRGWRHGPLYCSPITARLLPTRFPGIDVSLLRPIAPGASASLSLTSPISGRPISLLVTAIPALHCPGSLMYLFRGDLGCRLYTGDFRWELGCEEARSAKKALLHALAGDSVDVLYLDNTYCYPSLNFPPRRVVAEQIVNIIQAHPDHEVIIGVDTLGKEDLLLHLSRALQMKIWVWPQRLLTMHLLGIDDNQEIFTTQTSLTRIRAVPRYSLTIESLEALNTVCPTIGIMPSGIPWLWKNSEGKAKSSGKSPTKSFRCKAQERDVGTIEMDYDPLSPPKLFENDSYALPYSEHACFSELEAFMQAVRPSTVMGIVSRSFCYVNPRHHFGHLCRDDVYSDKTPVKKSGHTGSLTPKRRPSGSKTPKERMVRISSSTLFRSRVIMKRKECRGARIEEPEEPIGVT</sequence>
<keyword evidence="4" id="KW-0255">Endonuclease</keyword>
<evidence type="ECO:0000256" key="3">
    <source>
        <dbReference type="ARBA" id="ARBA00022722"/>
    </source>
</evidence>
<keyword evidence="5" id="KW-0227">DNA damage</keyword>
<comment type="similarity">
    <text evidence="2">Belongs to the DNA repair metallo-beta-lactamase (DRMBL) family.</text>
</comment>